<protein>
    <recommendedName>
        <fullName evidence="5">UV excision repair protein RAD23</fullName>
    </recommendedName>
</protein>
<dbReference type="PROSITE" id="PS50030">
    <property type="entry name" value="UBA"/>
    <property type="match status" value="2"/>
</dbReference>
<feature type="region of interest" description="Disordered" evidence="6">
    <location>
        <begin position="76"/>
        <end position="107"/>
    </location>
</feature>
<dbReference type="Pfam" id="PF00627">
    <property type="entry name" value="UBA"/>
    <property type="match status" value="2"/>
</dbReference>
<dbReference type="EMBL" id="CAJNOL010001201">
    <property type="protein sequence ID" value="CAF1311147.1"/>
    <property type="molecule type" value="Genomic_DNA"/>
</dbReference>
<dbReference type="PROSITE" id="PS50053">
    <property type="entry name" value="UBIQUITIN_2"/>
    <property type="match status" value="1"/>
</dbReference>
<dbReference type="PANTHER" id="PTHR10621:SF0">
    <property type="entry name" value="UV EXCISION REPAIR PROTEIN RAD23"/>
    <property type="match status" value="1"/>
</dbReference>
<dbReference type="FunFam" id="1.10.8.10:FF:000002">
    <property type="entry name" value="UV excision repair protein RAD23 homolog"/>
    <property type="match status" value="1"/>
</dbReference>
<evidence type="ECO:0000256" key="2">
    <source>
        <dbReference type="ARBA" id="ARBA00022763"/>
    </source>
</evidence>
<feature type="region of interest" description="Disordered" evidence="6">
    <location>
        <begin position="159"/>
        <end position="195"/>
    </location>
</feature>
<organism evidence="12 13">
    <name type="scientific">Rotaria sordida</name>
    <dbReference type="NCBI Taxonomy" id="392033"/>
    <lineage>
        <taxon>Eukaryota</taxon>
        <taxon>Metazoa</taxon>
        <taxon>Spiralia</taxon>
        <taxon>Gnathifera</taxon>
        <taxon>Rotifera</taxon>
        <taxon>Eurotatoria</taxon>
        <taxon>Bdelloidea</taxon>
        <taxon>Philodinida</taxon>
        <taxon>Philodinidae</taxon>
        <taxon>Rotaria</taxon>
    </lineage>
</organism>
<dbReference type="Proteomes" id="UP000663836">
    <property type="component" value="Unassembled WGS sequence"/>
</dbReference>
<dbReference type="GO" id="GO:0070628">
    <property type="term" value="F:proteasome binding"/>
    <property type="evidence" value="ECO:0007669"/>
    <property type="project" value="TreeGrafter"/>
</dbReference>
<dbReference type="InterPro" id="IPR000626">
    <property type="entry name" value="Ubiquitin-like_dom"/>
</dbReference>
<keyword evidence="3 5" id="KW-0234">DNA repair</keyword>
<feature type="domain" description="UBA" evidence="7">
    <location>
        <begin position="191"/>
        <end position="231"/>
    </location>
</feature>
<comment type="caution">
    <text evidence="12">The sequence shown here is derived from an EMBL/GenBank/DDBJ whole genome shotgun (WGS) entry which is preliminary data.</text>
</comment>
<dbReference type="PANTHER" id="PTHR10621">
    <property type="entry name" value="UV EXCISION REPAIR PROTEIN RAD23"/>
    <property type="match status" value="1"/>
</dbReference>
<evidence type="ECO:0000313" key="13">
    <source>
        <dbReference type="Proteomes" id="UP000663836"/>
    </source>
</evidence>
<gene>
    <name evidence="12" type="ORF">JBS370_LOCUS9763</name>
    <name evidence="11" type="ORF">JXQ802_LOCUS30031</name>
    <name evidence="9" type="ORF">PYM288_LOCUS6754</name>
    <name evidence="10" type="ORF">ZHD862_LOCUS22136</name>
</gene>
<dbReference type="InterPro" id="IPR029071">
    <property type="entry name" value="Ubiquitin-like_domsf"/>
</dbReference>
<keyword evidence="14" id="KW-1185">Reference proteome</keyword>
<sequence length="393" mass="43251">MQLQIKNLHNESFTVDCNKEDTVKVVKENIAAKNDLREKYDADLLKLLCKGKVMDDEDTIESFNIPSDGYLVLVKQTPGKPKPPPKKKPNQGFNNFGGFNSSFGMGQMPNSFMQSPFGQDPFMQQSFQPHSFMQSPFQANSFGQNAFSQHAIRPQTHFQPQAHYPPQTQYQPHHQTGSTTTPGASAHPSASEREEALQTLLAMGFDREQSEKALRASAYTPELAIEFLTSGNIPETNDEPDLPPAPTPEVPPVQPNPAAAFNPGAGMNLQQIGQMLEQNPQQLQVIKNALRAEHPEMARMIDDDPQGFINLLRQAGEGGGSQSPLLGHGAGAGTGTTGGAGQSSIKVELSFQEQQIINRIQDMGFDRNRVMEAFLACDRNEEMAVNYLLHAYD</sequence>
<dbReference type="Pfam" id="PF09280">
    <property type="entry name" value="XPC-binding"/>
    <property type="match status" value="1"/>
</dbReference>
<dbReference type="CDD" id="cd01805">
    <property type="entry name" value="Ubl_Rad23"/>
    <property type="match status" value="1"/>
</dbReference>
<evidence type="ECO:0000259" key="7">
    <source>
        <dbReference type="PROSITE" id="PS50030"/>
    </source>
</evidence>
<dbReference type="SUPFAM" id="SSF46934">
    <property type="entry name" value="UBA-like"/>
    <property type="match status" value="2"/>
</dbReference>
<feature type="compositionally biased region" description="Gly residues" evidence="6">
    <location>
        <begin position="328"/>
        <end position="341"/>
    </location>
</feature>
<feature type="region of interest" description="Disordered" evidence="6">
    <location>
        <begin position="317"/>
        <end position="342"/>
    </location>
</feature>
<dbReference type="GO" id="GO:0043130">
    <property type="term" value="F:ubiquitin binding"/>
    <property type="evidence" value="ECO:0007669"/>
    <property type="project" value="UniProtKB-UniRule"/>
</dbReference>
<dbReference type="Pfam" id="PF00240">
    <property type="entry name" value="ubiquitin"/>
    <property type="match status" value="1"/>
</dbReference>
<accession>A0A818UZD0</accession>
<reference evidence="12" key="1">
    <citation type="submission" date="2021-02" db="EMBL/GenBank/DDBJ databases">
        <authorList>
            <person name="Nowell W R."/>
        </authorList>
    </citation>
    <scope>NUCLEOTIDE SEQUENCE</scope>
</reference>
<comment type="function">
    <text evidence="5">Multiubiquitin chain receptor involved in modulation of proteasomal degradation. Involved in nucleotide excision repair.</text>
</comment>
<dbReference type="Proteomes" id="UP000663870">
    <property type="component" value="Unassembled WGS sequence"/>
</dbReference>
<feature type="compositionally biased region" description="Low complexity" evidence="6">
    <location>
        <begin position="90"/>
        <end position="107"/>
    </location>
</feature>
<dbReference type="Proteomes" id="UP000663854">
    <property type="component" value="Unassembled WGS sequence"/>
</dbReference>
<keyword evidence="2 5" id="KW-0227">DNA damage</keyword>
<dbReference type="GO" id="GO:0003684">
    <property type="term" value="F:damaged DNA binding"/>
    <property type="evidence" value="ECO:0007669"/>
    <property type="project" value="UniProtKB-UniRule"/>
</dbReference>
<dbReference type="InterPro" id="IPR015360">
    <property type="entry name" value="XPC-bd"/>
</dbReference>
<dbReference type="SUPFAM" id="SSF101238">
    <property type="entry name" value="XPC-binding domain"/>
    <property type="match status" value="1"/>
</dbReference>
<dbReference type="InterPro" id="IPR015940">
    <property type="entry name" value="UBA"/>
</dbReference>
<evidence type="ECO:0000259" key="8">
    <source>
        <dbReference type="PROSITE" id="PS50053"/>
    </source>
</evidence>
<dbReference type="Gene3D" id="1.10.10.540">
    <property type="entry name" value="XPC-binding domain"/>
    <property type="match status" value="1"/>
</dbReference>
<evidence type="ECO:0000256" key="1">
    <source>
        <dbReference type="ARBA" id="ARBA00022737"/>
    </source>
</evidence>
<proteinExistence type="inferred from homology"/>
<dbReference type="GO" id="GO:0005654">
    <property type="term" value="C:nucleoplasm"/>
    <property type="evidence" value="ECO:0007669"/>
    <property type="project" value="TreeGrafter"/>
</dbReference>
<feature type="domain" description="UBA" evidence="7">
    <location>
        <begin position="350"/>
        <end position="391"/>
    </location>
</feature>
<dbReference type="Proteomes" id="UP000663864">
    <property type="component" value="Unassembled WGS sequence"/>
</dbReference>
<dbReference type="PRINTS" id="PR01839">
    <property type="entry name" value="RAD23PROTEIN"/>
</dbReference>
<dbReference type="Gene3D" id="3.10.20.90">
    <property type="entry name" value="Phosphatidylinositol 3-kinase Catalytic Subunit, Chain A, domain 1"/>
    <property type="match status" value="1"/>
</dbReference>
<dbReference type="SMART" id="SM00213">
    <property type="entry name" value="UBQ"/>
    <property type="match status" value="1"/>
</dbReference>
<dbReference type="InterPro" id="IPR009060">
    <property type="entry name" value="UBA-like_sf"/>
</dbReference>
<dbReference type="InterPro" id="IPR004806">
    <property type="entry name" value="Rad23"/>
</dbReference>
<keyword evidence="4 5" id="KW-0539">Nucleus</keyword>
<dbReference type="FunFam" id="1.10.8.10:FF:000003">
    <property type="entry name" value="UV excision repair protein RAD23 homolog"/>
    <property type="match status" value="1"/>
</dbReference>
<keyword evidence="5" id="KW-0963">Cytoplasm</keyword>
<dbReference type="GO" id="GO:0043161">
    <property type="term" value="P:proteasome-mediated ubiquitin-dependent protein catabolic process"/>
    <property type="evidence" value="ECO:0007669"/>
    <property type="project" value="UniProtKB-UniRule"/>
</dbReference>
<dbReference type="EMBL" id="CAJNOH010000076">
    <property type="protein sequence ID" value="CAF0844743.1"/>
    <property type="molecule type" value="Genomic_DNA"/>
</dbReference>
<name>A0A818UZD0_9BILA</name>
<evidence type="ECO:0000256" key="6">
    <source>
        <dbReference type="SAM" id="MobiDB-lite"/>
    </source>
</evidence>
<evidence type="ECO:0000256" key="4">
    <source>
        <dbReference type="ARBA" id="ARBA00023242"/>
    </source>
</evidence>
<feature type="domain" description="Ubiquitin-like" evidence="8">
    <location>
        <begin position="1"/>
        <end position="80"/>
    </location>
</feature>
<dbReference type="SUPFAM" id="SSF54236">
    <property type="entry name" value="Ubiquitin-like"/>
    <property type="match status" value="1"/>
</dbReference>
<dbReference type="GO" id="GO:0031593">
    <property type="term" value="F:polyubiquitin modification-dependent protein binding"/>
    <property type="evidence" value="ECO:0007669"/>
    <property type="project" value="UniProtKB-UniRule"/>
</dbReference>
<evidence type="ECO:0000313" key="9">
    <source>
        <dbReference type="EMBL" id="CAF0844743.1"/>
    </source>
</evidence>
<dbReference type="InterPro" id="IPR036353">
    <property type="entry name" value="XPC-bd_sf"/>
</dbReference>
<dbReference type="GO" id="GO:0005829">
    <property type="term" value="C:cytosol"/>
    <property type="evidence" value="ECO:0007669"/>
    <property type="project" value="TreeGrafter"/>
</dbReference>
<dbReference type="CDD" id="cd14281">
    <property type="entry name" value="UBA2_Rad23_like"/>
    <property type="match status" value="1"/>
</dbReference>
<dbReference type="AlphaFoldDB" id="A0A818UZD0"/>
<dbReference type="SMART" id="SM00165">
    <property type="entry name" value="UBA"/>
    <property type="match status" value="2"/>
</dbReference>
<evidence type="ECO:0000313" key="12">
    <source>
        <dbReference type="EMBL" id="CAF3705105.1"/>
    </source>
</evidence>
<comment type="subcellular location">
    <subcellularLocation>
        <location evidence="5">Nucleus</location>
    </subcellularLocation>
    <subcellularLocation>
        <location evidence="5">Cytoplasm</location>
    </subcellularLocation>
</comment>
<evidence type="ECO:0000313" key="14">
    <source>
        <dbReference type="Proteomes" id="UP000663870"/>
    </source>
</evidence>
<comment type="similarity">
    <text evidence="5">Belongs to the RAD23 family.</text>
</comment>
<evidence type="ECO:0000313" key="11">
    <source>
        <dbReference type="EMBL" id="CAF1311147.1"/>
    </source>
</evidence>
<dbReference type="GO" id="GO:0006289">
    <property type="term" value="P:nucleotide-excision repair"/>
    <property type="evidence" value="ECO:0007669"/>
    <property type="project" value="UniProtKB-UniRule"/>
</dbReference>
<feature type="compositionally biased region" description="Low complexity" evidence="6">
    <location>
        <begin position="159"/>
        <end position="176"/>
    </location>
</feature>
<keyword evidence="1" id="KW-0677">Repeat</keyword>
<dbReference type="EMBL" id="CAJNOT010001362">
    <property type="protein sequence ID" value="CAF1187961.1"/>
    <property type="molecule type" value="Genomic_DNA"/>
</dbReference>
<evidence type="ECO:0000256" key="3">
    <source>
        <dbReference type="ARBA" id="ARBA00023204"/>
    </source>
</evidence>
<dbReference type="Gene3D" id="1.10.8.10">
    <property type="entry name" value="DNA helicase RuvA subunit, C-terminal domain"/>
    <property type="match status" value="2"/>
</dbReference>
<dbReference type="EMBL" id="CAJOBD010000679">
    <property type="protein sequence ID" value="CAF3705105.1"/>
    <property type="molecule type" value="Genomic_DNA"/>
</dbReference>
<evidence type="ECO:0000313" key="10">
    <source>
        <dbReference type="EMBL" id="CAF1187961.1"/>
    </source>
</evidence>
<evidence type="ECO:0000256" key="5">
    <source>
        <dbReference type="RuleBase" id="RU367049"/>
    </source>
</evidence>